<dbReference type="GO" id="GO:0016579">
    <property type="term" value="P:protein deubiquitination"/>
    <property type="evidence" value="ECO:0007669"/>
    <property type="project" value="InterPro"/>
</dbReference>
<dbReference type="GO" id="GO:0006508">
    <property type="term" value="P:proteolysis"/>
    <property type="evidence" value="ECO:0007669"/>
    <property type="project" value="UniProtKB-KW"/>
</dbReference>
<dbReference type="PROSITE" id="PS00973">
    <property type="entry name" value="USP_2"/>
    <property type="match status" value="1"/>
</dbReference>
<dbReference type="EC" id="3.4.19.12" evidence="3"/>
<dbReference type="InterPro" id="IPR018200">
    <property type="entry name" value="USP_CS"/>
</dbReference>
<dbReference type="GO" id="GO:0005829">
    <property type="term" value="C:cytosol"/>
    <property type="evidence" value="ECO:0007669"/>
    <property type="project" value="TreeGrafter"/>
</dbReference>
<dbReference type="PROSITE" id="PS50235">
    <property type="entry name" value="USP_3"/>
    <property type="match status" value="1"/>
</dbReference>
<evidence type="ECO:0000256" key="1">
    <source>
        <dbReference type="ARBA" id="ARBA00000707"/>
    </source>
</evidence>
<evidence type="ECO:0000256" key="7">
    <source>
        <dbReference type="ARBA" id="ARBA00022807"/>
    </source>
</evidence>
<dbReference type="Pfam" id="PF00443">
    <property type="entry name" value="UCH"/>
    <property type="match status" value="1"/>
</dbReference>
<comment type="catalytic activity">
    <reaction evidence="1">
        <text>Thiol-dependent hydrolysis of ester, thioester, amide, peptide and isopeptide bonds formed by the C-terminal Gly of ubiquitin (a 76-residue protein attached to proteins as an intracellular targeting signal).</text>
        <dbReference type="EC" id="3.4.19.12"/>
    </reaction>
</comment>
<dbReference type="InterPro" id="IPR028889">
    <property type="entry name" value="USP"/>
</dbReference>
<keyword evidence="7" id="KW-0788">Thiol protease</keyword>
<dbReference type="PANTHER" id="PTHR24006">
    <property type="entry name" value="UBIQUITIN CARBOXYL-TERMINAL HYDROLASE"/>
    <property type="match status" value="1"/>
</dbReference>
<evidence type="ECO:0000259" key="8">
    <source>
        <dbReference type="PROSITE" id="PS50235"/>
    </source>
</evidence>
<dbReference type="SUPFAM" id="SSF54001">
    <property type="entry name" value="Cysteine proteinases"/>
    <property type="match status" value="1"/>
</dbReference>
<accession>A0A9P5VLL0</accession>
<dbReference type="Proteomes" id="UP000696485">
    <property type="component" value="Unassembled WGS sequence"/>
</dbReference>
<dbReference type="PANTHER" id="PTHR24006:SF888">
    <property type="entry name" value="UBIQUITIN CARBOXYL-TERMINAL HYDROLASE 30"/>
    <property type="match status" value="1"/>
</dbReference>
<evidence type="ECO:0000313" key="10">
    <source>
        <dbReference type="Proteomes" id="UP000696485"/>
    </source>
</evidence>
<dbReference type="InterPro" id="IPR038765">
    <property type="entry name" value="Papain-like_cys_pep_sf"/>
</dbReference>
<dbReference type="AlphaFoldDB" id="A0A9P5VLL0"/>
<keyword evidence="4" id="KW-0645">Protease</keyword>
<evidence type="ECO:0000256" key="5">
    <source>
        <dbReference type="ARBA" id="ARBA00022786"/>
    </source>
</evidence>
<dbReference type="GO" id="GO:0005634">
    <property type="term" value="C:nucleus"/>
    <property type="evidence" value="ECO:0007669"/>
    <property type="project" value="TreeGrafter"/>
</dbReference>
<feature type="domain" description="USP" evidence="8">
    <location>
        <begin position="1"/>
        <end position="215"/>
    </location>
</feature>
<comment type="similarity">
    <text evidence="2">Belongs to the peptidase C19 family.</text>
</comment>
<dbReference type="GO" id="GO:0004843">
    <property type="term" value="F:cysteine-type deubiquitinase activity"/>
    <property type="evidence" value="ECO:0007669"/>
    <property type="project" value="UniProtKB-EC"/>
</dbReference>
<evidence type="ECO:0000256" key="3">
    <source>
        <dbReference type="ARBA" id="ARBA00012759"/>
    </source>
</evidence>
<keyword evidence="5" id="KW-0833">Ubl conjugation pathway</keyword>
<gene>
    <name evidence="9" type="ORF">BG006_006474</name>
</gene>
<evidence type="ECO:0000313" key="9">
    <source>
        <dbReference type="EMBL" id="KAF9330551.1"/>
    </source>
</evidence>
<proteinExistence type="inferred from homology"/>
<sequence length="220" mass="24460">MDLSPIALTQVRSKKTTKHSMIAKPPQALCLHLNRSMFTPSGQLAKNPCKVVFQPVLDFTPFTTSGYLNTVATKSMSRRGSLTLAETIASSSSSDIGSCFSKSSSKLSWANPGIPIKHGTTSSKNGYPNGNSPPEQEDDRILYRLRAVIVHLGSHNSGHFVTYRRIPSISLPLGQTFMVDESKSKWWRISDENVQIVAWDTVKNTEAYMLFYEKETRTSQ</sequence>
<dbReference type="EMBL" id="JAAAUY010000388">
    <property type="protein sequence ID" value="KAF9330551.1"/>
    <property type="molecule type" value="Genomic_DNA"/>
</dbReference>
<keyword evidence="10" id="KW-1185">Reference proteome</keyword>
<reference evidence="9" key="1">
    <citation type="journal article" date="2020" name="Fungal Divers.">
        <title>Resolving the Mortierellaceae phylogeny through synthesis of multi-gene phylogenetics and phylogenomics.</title>
        <authorList>
            <person name="Vandepol N."/>
            <person name="Liber J."/>
            <person name="Desiro A."/>
            <person name="Na H."/>
            <person name="Kennedy M."/>
            <person name="Barry K."/>
            <person name="Grigoriev I.V."/>
            <person name="Miller A.N."/>
            <person name="O'Donnell K."/>
            <person name="Stajich J.E."/>
            <person name="Bonito G."/>
        </authorList>
    </citation>
    <scope>NUCLEOTIDE SEQUENCE</scope>
    <source>
        <strain evidence="9">NVP1</strain>
    </source>
</reference>
<evidence type="ECO:0000256" key="4">
    <source>
        <dbReference type="ARBA" id="ARBA00022670"/>
    </source>
</evidence>
<name>A0A9P5VLL0_9FUNG</name>
<dbReference type="InterPro" id="IPR050164">
    <property type="entry name" value="Peptidase_C19"/>
</dbReference>
<dbReference type="Gene3D" id="3.90.70.10">
    <property type="entry name" value="Cysteine proteinases"/>
    <property type="match status" value="1"/>
</dbReference>
<keyword evidence="6" id="KW-0378">Hydrolase</keyword>
<dbReference type="InterPro" id="IPR001394">
    <property type="entry name" value="Peptidase_C19_UCH"/>
</dbReference>
<protein>
    <recommendedName>
        <fullName evidence="3">ubiquitinyl hydrolase 1</fullName>
        <ecNumber evidence="3">3.4.19.12</ecNumber>
    </recommendedName>
</protein>
<organism evidence="9 10">
    <name type="scientific">Podila minutissima</name>
    <dbReference type="NCBI Taxonomy" id="64525"/>
    <lineage>
        <taxon>Eukaryota</taxon>
        <taxon>Fungi</taxon>
        <taxon>Fungi incertae sedis</taxon>
        <taxon>Mucoromycota</taxon>
        <taxon>Mortierellomycotina</taxon>
        <taxon>Mortierellomycetes</taxon>
        <taxon>Mortierellales</taxon>
        <taxon>Mortierellaceae</taxon>
        <taxon>Podila</taxon>
    </lineage>
</organism>
<comment type="caution">
    <text evidence="9">The sequence shown here is derived from an EMBL/GenBank/DDBJ whole genome shotgun (WGS) entry which is preliminary data.</text>
</comment>
<evidence type="ECO:0000256" key="6">
    <source>
        <dbReference type="ARBA" id="ARBA00022801"/>
    </source>
</evidence>
<evidence type="ECO:0000256" key="2">
    <source>
        <dbReference type="ARBA" id="ARBA00009085"/>
    </source>
</evidence>